<dbReference type="PANTHER" id="PTHR13387">
    <property type="entry name" value="PROTEIN HGH1 HOMOLOG"/>
    <property type="match status" value="1"/>
</dbReference>
<dbReference type="Proteomes" id="UP001217089">
    <property type="component" value="Unassembled WGS sequence"/>
</dbReference>
<dbReference type="Gene3D" id="1.25.10.10">
    <property type="entry name" value="Leucine-rich Repeat Variant"/>
    <property type="match status" value="1"/>
</dbReference>
<keyword evidence="7" id="KW-1185">Reference proteome</keyword>
<dbReference type="InterPro" id="IPR007205">
    <property type="entry name" value="Protein_HGH1_N"/>
</dbReference>
<sequence length="377" mass="43465">MSELDKELLEKEFAEFLNPAARGDLKGIAIENLFSLSGSDKGRKFIGSSDKFLEGIISLTEDTDDKIQRLAYNTLINVAAVEENCFKILKFPNIAVTWLAYSLDPTFELADSTCELMSNLTRPEMCAANVAVQVLQHRDKVSVKKMVDALCNVSYNSKAKLHYLSPILQNLSQVSAIRREIMVKDQYVIQKILPFIEFKESFIRRSGAVGILKNCCFDTGYHEWLLSEKVDLLPRLLLPLAGPEEFDDDDMERLPDDLQYLPPDKQREPDPDIRKMLIEAVFKLCTTKAGRKFVKDKNTYVIMREYHKWETVTSNETAMMNLIDILIQDEPEKHLENLDKVEIPEHLQEKFKKADLEDLQMQQQQQDQQQQQENLPK</sequence>
<feature type="domain" description="Protein HGH1 N-terminal" evidence="4">
    <location>
        <begin position="103"/>
        <end position="275"/>
    </location>
</feature>
<feature type="region of interest" description="Disordered" evidence="3">
    <location>
        <begin position="352"/>
        <end position="377"/>
    </location>
</feature>
<evidence type="ECO:0000256" key="1">
    <source>
        <dbReference type="ARBA" id="ARBA00006712"/>
    </source>
</evidence>
<protein>
    <recommendedName>
        <fullName evidence="2">Protein HGH1 homolog</fullName>
    </recommendedName>
</protein>
<dbReference type="SUPFAM" id="SSF48371">
    <property type="entry name" value="ARM repeat"/>
    <property type="match status" value="1"/>
</dbReference>
<organism evidence="6 7">
    <name type="scientific">Tegillarca granosa</name>
    <name type="common">Malaysian cockle</name>
    <name type="synonym">Anadara granosa</name>
    <dbReference type="NCBI Taxonomy" id="220873"/>
    <lineage>
        <taxon>Eukaryota</taxon>
        <taxon>Metazoa</taxon>
        <taxon>Spiralia</taxon>
        <taxon>Lophotrochozoa</taxon>
        <taxon>Mollusca</taxon>
        <taxon>Bivalvia</taxon>
        <taxon>Autobranchia</taxon>
        <taxon>Pteriomorphia</taxon>
        <taxon>Arcoida</taxon>
        <taxon>Arcoidea</taxon>
        <taxon>Arcidae</taxon>
        <taxon>Tegillarca</taxon>
    </lineage>
</organism>
<gene>
    <name evidence="6" type="ORF">KUTeg_009218</name>
</gene>
<dbReference type="Pfam" id="PF04064">
    <property type="entry name" value="DUF384"/>
    <property type="match status" value="1"/>
</dbReference>
<reference evidence="6 7" key="1">
    <citation type="submission" date="2022-12" db="EMBL/GenBank/DDBJ databases">
        <title>Chromosome-level genome of Tegillarca granosa.</title>
        <authorList>
            <person name="Kim J."/>
        </authorList>
    </citation>
    <scope>NUCLEOTIDE SEQUENCE [LARGE SCALE GENOMIC DNA]</scope>
    <source>
        <strain evidence="6">Teg-2019</strain>
        <tissue evidence="6">Adductor muscle</tissue>
    </source>
</reference>
<dbReference type="EMBL" id="JARBDR010000397">
    <property type="protein sequence ID" value="KAJ8313228.1"/>
    <property type="molecule type" value="Genomic_DNA"/>
</dbReference>
<dbReference type="InterPro" id="IPR016024">
    <property type="entry name" value="ARM-type_fold"/>
</dbReference>
<comment type="caution">
    <text evidence="6">The sequence shown here is derived from an EMBL/GenBank/DDBJ whole genome shotgun (WGS) entry which is preliminary data.</text>
</comment>
<comment type="similarity">
    <text evidence="1">Belongs to the HGH1 family.</text>
</comment>
<dbReference type="InterPro" id="IPR011989">
    <property type="entry name" value="ARM-like"/>
</dbReference>
<evidence type="ECO:0000313" key="7">
    <source>
        <dbReference type="Proteomes" id="UP001217089"/>
    </source>
</evidence>
<accession>A0ABQ9FC26</accession>
<name>A0ABQ9FC26_TEGGR</name>
<evidence type="ECO:0000256" key="3">
    <source>
        <dbReference type="SAM" id="MobiDB-lite"/>
    </source>
</evidence>
<proteinExistence type="inferred from homology"/>
<dbReference type="InterPro" id="IPR039717">
    <property type="entry name" value="Hgh1"/>
</dbReference>
<feature type="domain" description="Protein HGH1 C-terminal" evidence="5">
    <location>
        <begin position="282"/>
        <end position="333"/>
    </location>
</feature>
<evidence type="ECO:0000313" key="6">
    <source>
        <dbReference type="EMBL" id="KAJ8313228.1"/>
    </source>
</evidence>
<evidence type="ECO:0000259" key="5">
    <source>
        <dbReference type="Pfam" id="PF04064"/>
    </source>
</evidence>
<dbReference type="Pfam" id="PF04063">
    <property type="entry name" value="DUF383"/>
    <property type="match status" value="1"/>
</dbReference>
<dbReference type="PANTHER" id="PTHR13387:SF9">
    <property type="entry name" value="PROTEIN HGH1 HOMOLOG"/>
    <property type="match status" value="1"/>
</dbReference>
<evidence type="ECO:0000256" key="2">
    <source>
        <dbReference type="ARBA" id="ARBA00014076"/>
    </source>
</evidence>
<feature type="compositionally biased region" description="Low complexity" evidence="3">
    <location>
        <begin position="360"/>
        <end position="377"/>
    </location>
</feature>
<evidence type="ECO:0000259" key="4">
    <source>
        <dbReference type="Pfam" id="PF04063"/>
    </source>
</evidence>
<dbReference type="InterPro" id="IPR007206">
    <property type="entry name" value="Protein_HGH1_C"/>
</dbReference>